<dbReference type="GeneID" id="33561974"/>
<proteinExistence type="predicted"/>
<keyword evidence="1" id="KW-1133">Transmembrane helix</keyword>
<dbReference type="EMBL" id="MCFF01000086">
    <property type="protein sequence ID" value="ORY95093.1"/>
    <property type="molecule type" value="Genomic_DNA"/>
</dbReference>
<comment type="caution">
    <text evidence="2">The sequence shown here is derived from an EMBL/GenBank/DDBJ whole genome shotgun (WGS) entry which is preliminary data.</text>
</comment>
<keyword evidence="1" id="KW-0812">Transmembrane</keyword>
<feature type="transmembrane region" description="Helical" evidence="1">
    <location>
        <begin position="68"/>
        <end position="84"/>
    </location>
</feature>
<evidence type="ECO:0000313" key="2">
    <source>
        <dbReference type="EMBL" id="ORY95093.1"/>
    </source>
</evidence>
<dbReference type="Proteomes" id="UP000193648">
    <property type="component" value="Unassembled WGS sequence"/>
</dbReference>
<feature type="transmembrane region" description="Helical" evidence="1">
    <location>
        <begin position="12"/>
        <end position="31"/>
    </location>
</feature>
<evidence type="ECO:0000256" key="1">
    <source>
        <dbReference type="SAM" id="Phobius"/>
    </source>
</evidence>
<accession>A0A1Y2G5C9</accession>
<organism evidence="2 3">
    <name type="scientific">Lobosporangium transversale</name>
    <dbReference type="NCBI Taxonomy" id="64571"/>
    <lineage>
        <taxon>Eukaryota</taxon>
        <taxon>Fungi</taxon>
        <taxon>Fungi incertae sedis</taxon>
        <taxon>Mucoromycota</taxon>
        <taxon>Mortierellomycotina</taxon>
        <taxon>Mortierellomycetes</taxon>
        <taxon>Mortierellales</taxon>
        <taxon>Mortierellaceae</taxon>
        <taxon>Lobosporangium</taxon>
    </lineage>
</organism>
<evidence type="ECO:0000313" key="3">
    <source>
        <dbReference type="Proteomes" id="UP000193648"/>
    </source>
</evidence>
<keyword evidence="3" id="KW-1185">Reference proteome</keyword>
<reference evidence="2 3" key="1">
    <citation type="submission" date="2016-07" db="EMBL/GenBank/DDBJ databases">
        <title>Pervasive Adenine N6-methylation of Active Genes in Fungi.</title>
        <authorList>
            <consortium name="DOE Joint Genome Institute"/>
            <person name="Mondo S.J."/>
            <person name="Dannebaum R.O."/>
            <person name="Kuo R.C."/>
            <person name="Labutti K."/>
            <person name="Haridas S."/>
            <person name="Kuo A."/>
            <person name="Salamov A."/>
            <person name="Ahrendt S.R."/>
            <person name="Lipzen A."/>
            <person name="Sullivan W."/>
            <person name="Andreopoulos W.B."/>
            <person name="Clum A."/>
            <person name="Lindquist E."/>
            <person name="Daum C."/>
            <person name="Ramamoorthy G.K."/>
            <person name="Gryganskyi A."/>
            <person name="Culley D."/>
            <person name="Magnuson J.K."/>
            <person name="James T.Y."/>
            <person name="O'Malley M.A."/>
            <person name="Stajich J.E."/>
            <person name="Spatafora J.W."/>
            <person name="Visel A."/>
            <person name="Grigoriev I.V."/>
        </authorList>
    </citation>
    <scope>NUCLEOTIDE SEQUENCE [LARGE SCALE GENOMIC DNA]</scope>
    <source>
        <strain evidence="2 3">NRRL 3116</strain>
    </source>
</reference>
<dbReference type="RefSeq" id="XP_021875302.1">
    <property type="nucleotide sequence ID" value="XM_022020130.1"/>
</dbReference>
<gene>
    <name evidence="2" type="ORF">BCR41DRAFT_241926</name>
</gene>
<protein>
    <submittedName>
        <fullName evidence="2">Uncharacterized protein</fullName>
    </submittedName>
</protein>
<name>A0A1Y2G5C9_9FUNG</name>
<dbReference type="AlphaFoldDB" id="A0A1Y2G5C9"/>
<feature type="transmembrane region" description="Helical" evidence="1">
    <location>
        <begin position="43"/>
        <end position="61"/>
    </location>
</feature>
<sequence length="96" mass="11063">MMREEVDAIHNLCFWSILLCCICKECRFAFFFKIFSLPLSNNVHNPFFPPVALISCLRLFFQINFKKNTLLTIFAVVILCAYHVDVVRCLCSPPGA</sequence>
<dbReference type="InParanoid" id="A0A1Y2G5C9"/>
<keyword evidence="1" id="KW-0472">Membrane</keyword>